<keyword evidence="2" id="KW-0812">Transmembrane</keyword>
<feature type="domain" description="M23ase beta-sheet core" evidence="3">
    <location>
        <begin position="195"/>
        <end position="289"/>
    </location>
</feature>
<sequence length="296" mass="33746">MKNSNYSTIIITNKHSNKTKIYTIKDKHVKNITLYKKLVFYFSLFALILFLSLFIFIKYERHEKEKLYNKVVMLENKLGNKLNNQKNNKNSIHQKLDNLNKAEDYLLKIEKYLNEREVKTLTSSKRNERNNRAEVGGEYYSVEEMNSDLIKSKQERVSEILNKIQSIPIGLPHIGRLTSTFGVRGNPFSHQGGEFHPGLDLAGTIGDPIKSTADGKVIFASIKGGYGNCVIIKHAYKYETLYGHLSEIDVKVGQNVKAGDVIGKLGSTGRSTGPHVHYEIIHNNEKKNPINYLYIP</sequence>
<dbReference type="InterPro" id="IPR011055">
    <property type="entry name" value="Dup_hybrid_motif"/>
</dbReference>
<keyword evidence="1" id="KW-0732">Signal</keyword>
<comment type="caution">
    <text evidence="4">The sequence shown here is derived from an EMBL/GenBank/DDBJ whole genome shotgun (WGS) entry which is preliminary data.</text>
</comment>
<evidence type="ECO:0000256" key="2">
    <source>
        <dbReference type="SAM" id="Phobius"/>
    </source>
</evidence>
<keyword evidence="5" id="KW-1185">Reference proteome</keyword>
<organism evidence="4 5">
    <name type="scientific">Apibacter adventoris</name>
    <dbReference type="NCBI Taxonomy" id="1679466"/>
    <lineage>
        <taxon>Bacteria</taxon>
        <taxon>Pseudomonadati</taxon>
        <taxon>Bacteroidota</taxon>
        <taxon>Flavobacteriia</taxon>
        <taxon>Flavobacteriales</taxon>
        <taxon>Weeksellaceae</taxon>
        <taxon>Apibacter</taxon>
    </lineage>
</organism>
<dbReference type="RefSeq" id="WP_105246181.1">
    <property type="nucleotide sequence ID" value="NZ_PSZM01000024.1"/>
</dbReference>
<dbReference type="SUPFAM" id="SSF51261">
    <property type="entry name" value="Duplicated hybrid motif"/>
    <property type="match status" value="1"/>
</dbReference>
<proteinExistence type="predicted"/>
<name>A0A2S8AF67_9FLAO</name>
<evidence type="ECO:0000313" key="4">
    <source>
        <dbReference type="EMBL" id="PQL94289.1"/>
    </source>
</evidence>
<dbReference type="Proteomes" id="UP000238042">
    <property type="component" value="Unassembled WGS sequence"/>
</dbReference>
<dbReference type="EMBL" id="PSZM01000024">
    <property type="protein sequence ID" value="PQL94289.1"/>
    <property type="molecule type" value="Genomic_DNA"/>
</dbReference>
<protein>
    <recommendedName>
        <fullName evidence="3">M23ase beta-sheet core domain-containing protein</fullName>
    </recommendedName>
</protein>
<reference evidence="4 5" key="1">
    <citation type="submission" date="2018-02" db="EMBL/GenBank/DDBJ databases">
        <title>Genome sequences of Apibacter spp., gut symbionts of Asian honey bees.</title>
        <authorList>
            <person name="Kwong W.K."/>
            <person name="Steele M.I."/>
            <person name="Moran N.A."/>
        </authorList>
    </citation>
    <scope>NUCLEOTIDE SEQUENCE [LARGE SCALE GENOMIC DNA]</scope>
    <source>
        <strain evidence="5">wkB301</strain>
    </source>
</reference>
<dbReference type="Gene3D" id="2.70.70.10">
    <property type="entry name" value="Glucose Permease (Domain IIA)"/>
    <property type="match status" value="1"/>
</dbReference>
<dbReference type="PANTHER" id="PTHR21666:SF289">
    <property type="entry name" value="L-ALA--D-GLU ENDOPEPTIDASE"/>
    <property type="match status" value="1"/>
</dbReference>
<gene>
    <name evidence="4" type="ORF">C4S77_03790</name>
</gene>
<dbReference type="OrthoDB" id="9810477at2"/>
<evidence type="ECO:0000313" key="5">
    <source>
        <dbReference type="Proteomes" id="UP000238042"/>
    </source>
</evidence>
<keyword evidence="2" id="KW-0472">Membrane</keyword>
<accession>A0A2S8AF67</accession>
<evidence type="ECO:0000259" key="3">
    <source>
        <dbReference type="Pfam" id="PF01551"/>
    </source>
</evidence>
<dbReference type="PANTHER" id="PTHR21666">
    <property type="entry name" value="PEPTIDASE-RELATED"/>
    <property type="match status" value="1"/>
</dbReference>
<evidence type="ECO:0000256" key="1">
    <source>
        <dbReference type="ARBA" id="ARBA00022729"/>
    </source>
</evidence>
<feature type="transmembrane region" description="Helical" evidence="2">
    <location>
        <begin position="38"/>
        <end position="57"/>
    </location>
</feature>
<dbReference type="AlphaFoldDB" id="A0A2S8AF67"/>
<dbReference type="Pfam" id="PF01551">
    <property type="entry name" value="Peptidase_M23"/>
    <property type="match status" value="1"/>
</dbReference>
<dbReference type="InterPro" id="IPR050570">
    <property type="entry name" value="Cell_wall_metabolism_enzyme"/>
</dbReference>
<dbReference type="FunFam" id="2.70.70.10:FF:000006">
    <property type="entry name" value="M23 family peptidase"/>
    <property type="match status" value="1"/>
</dbReference>
<dbReference type="InterPro" id="IPR016047">
    <property type="entry name" value="M23ase_b-sheet_dom"/>
</dbReference>
<keyword evidence="2" id="KW-1133">Transmembrane helix</keyword>
<dbReference type="GO" id="GO:0004222">
    <property type="term" value="F:metalloendopeptidase activity"/>
    <property type="evidence" value="ECO:0007669"/>
    <property type="project" value="TreeGrafter"/>
</dbReference>
<dbReference type="CDD" id="cd12797">
    <property type="entry name" value="M23_peptidase"/>
    <property type="match status" value="1"/>
</dbReference>